<dbReference type="AntiFam" id="ANF00174">
    <property type="entry name" value="Shadow ORF (irp2)"/>
</dbReference>
<dbReference type="EMBL" id="JXDG01000051">
    <property type="protein sequence ID" value="KIH82461.1"/>
    <property type="molecule type" value="Genomic_DNA"/>
</dbReference>
<organism evidence="2 3">
    <name type="scientific">Pseudomonas batumici</name>
    <dbReference type="NCBI Taxonomy" id="226910"/>
    <lineage>
        <taxon>Bacteria</taxon>
        <taxon>Pseudomonadati</taxon>
        <taxon>Pseudomonadota</taxon>
        <taxon>Gammaproteobacteria</taxon>
        <taxon>Pseudomonadales</taxon>
        <taxon>Pseudomonadaceae</taxon>
        <taxon>Pseudomonas</taxon>
    </lineage>
</organism>
<evidence type="ECO:0000313" key="2">
    <source>
        <dbReference type="EMBL" id="KIH82461.1"/>
    </source>
</evidence>
<feature type="compositionally biased region" description="Basic and acidic residues" evidence="1">
    <location>
        <begin position="206"/>
        <end position="216"/>
    </location>
</feature>
<dbReference type="PATRIC" id="fig|226910.6.peg.3787"/>
<gene>
    <name evidence="2" type="ORF">UCMB321_3795</name>
</gene>
<feature type="region of interest" description="Disordered" evidence="1">
    <location>
        <begin position="195"/>
        <end position="216"/>
    </location>
</feature>
<comment type="caution">
    <text evidence="2">The sequence shown here is derived from an EMBL/GenBank/DDBJ whole genome shotgun (WGS) entry which is preliminary data.</text>
</comment>
<proteinExistence type="predicted"/>
<keyword evidence="3" id="KW-1185">Reference proteome</keyword>
<dbReference type="Proteomes" id="UP000031535">
    <property type="component" value="Unassembled WGS sequence"/>
</dbReference>
<name>A0A0C2HZE3_9PSED</name>
<accession>A0A0C2HZE3</accession>
<sequence>MFVVATQVFQAAVGQPATEVTGAIHAGIRLGAERVVEETLCTQFGAVQVAPGNPGTTDIEFTDHTHRYRLATVVEHIELQVGNTLADRAGTQALGIFGLQRVIGHMHRGLGDAVHVYKLCSGVQVPGVPGLEHRRVQRFTAENHLAQRVRLAVFALGRNQLPECARGLVEDRDPGTAQQLVAILRRTADQLRHDQQATAMQQRPPDFPDREVEGERVEQRPDVLLAEAEPVLGRREQPCNVAMLNHHALGQAGGTGGVDHIGQMRGRQPRHLRITHGFVLQIRIVEIDDRHLHRRQGFLHRLLAEQRHRGAVAEGVGQALTGIGRVQRHVAGAGLEDAQQADDHRRAALDADRHPIVRAYAQGQQAMGHLVGPGVEFAVAQAFILIHQRHGLWPLGGTRLELLVDSVILGERLLAGIPCLQLQGFGGGGQRETANRQACIRQPLLQHVVQTLGHGLDLVRLEICLVVDVVQLGFIIVDIGPQMDGQRRLFVIVRALHRTDRRLPETEQMMVLFVGKRQVEQLRAIGAAQLQQTVEIADRETLTAVIALDGAGDALHQLGKRQLGRKLQAQHAELGEQPEGLLEAGIGAVEDRQADHQLIALVGPGETDIQRREQDMKTRSLQLLGQVVEAILKVPGKTAYAMAAAARAVALGLAVAREQQGFGDVAVLFQPVGLVPQETR</sequence>
<dbReference type="AlphaFoldDB" id="A0A0C2HZE3"/>
<dbReference type="STRING" id="226910.UCMB321_3795"/>
<dbReference type="AntiFam" id="ANF00178">
    <property type="entry name" value="Shadow ORF (opposite dhbF)"/>
</dbReference>
<evidence type="ECO:0000256" key="1">
    <source>
        <dbReference type="SAM" id="MobiDB-lite"/>
    </source>
</evidence>
<protein>
    <submittedName>
        <fullName evidence="2">Uncharacterized protein</fullName>
    </submittedName>
</protein>
<reference evidence="2 3" key="1">
    <citation type="submission" date="2015-01" db="EMBL/GenBank/DDBJ databases">
        <title>Complete genome of Pseudomonas batumici UCM B-321 producer of the batumin antibiotic with strong antistaphilococcal and potential anticancer activity.</title>
        <authorList>
            <person name="Klochko V.V."/>
            <person name="Zelena L.B."/>
            <person name="Elena K.A."/>
            <person name="Reva O.N."/>
        </authorList>
    </citation>
    <scope>NUCLEOTIDE SEQUENCE [LARGE SCALE GENOMIC DNA]</scope>
    <source>
        <strain evidence="2 3">UCM B-321</strain>
    </source>
</reference>
<evidence type="ECO:0000313" key="3">
    <source>
        <dbReference type="Proteomes" id="UP000031535"/>
    </source>
</evidence>